<dbReference type="AlphaFoldDB" id="A0A2M9QBL7"/>
<accession>A0A2M9QBL7</accession>
<sequence>MSKKRSGLNVSTDLNGIFSVEDSRSPIVVNPKSALSIEKALEIIVKQMR</sequence>
<feature type="non-terminal residue" evidence="1">
    <location>
        <position position="49"/>
    </location>
</feature>
<reference evidence="1 2" key="1">
    <citation type="submission" date="2017-11" db="EMBL/GenBank/DDBJ databases">
        <title>Bacterial isolate from king chilli rhizosphere.</title>
        <authorList>
            <person name="Takhelmayum P."/>
            <person name="Sarangthem I."/>
        </authorList>
    </citation>
    <scope>NUCLEOTIDE SEQUENCE [LARGE SCALE GENOMIC DNA]</scope>
    <source>
        <strain evidence="2">t26</strain>
    </source>
</reference>
<dbReference type="Proteomes" id="UP000232101">
    <property type="component" value="Unassembled WGS sequence"/>
</dbReference>
<evidence type="ECO:0000313" key="1">
    <source>
        <dbReference type="EMBL" id="PJO45440.1"/>
    </source>
</evidence>
<name>A0A2M9QBL7_9BACI</name>
<gene>
    <name evidence="1" type="ORF">CWD94_01250</name>
</gene>
<proteinExistence type="predicted"/>
<protein>
    <submittedName>
        <fullName evidence="1">Integrase</fullName>
    </submittedName>
</protein>
<evidence type="ECO:0000313" key="2">
    <source>
        <dbReference type="Proteomes" id="UP000232101"/>
    </source>
</evidence>
<dbReference type="EMBL" id="PHQY01000095">
    <property type="protein sequence ID" value="PJO45440.1"/>
    <property type="molecule type" value="Genomic_DNA"/>
</dbReference>
<comment type="caution">
    <text evidence="1">The sequence shown here is derived from an EMBL/GenBank/DDBJ whole genome shotgun (WGS) entry which is preliminary data.</text>
</comment>
<organism evidence="1 2">
    <name type="scientific">Lysinibacillus xylanilyticus</name>
    <dbReference type="NCBI Taxonomy" id="582475"/>
    <lineage>
        <taxon>Bacteria</taxon>
        <taxon>Bacillati</taxon>
        <taxon>Bacillota</taxon>
        <taxon>Bacilli</taxon>
        <taxon>Bacillales</taxon>
        <taxon>Bacillaceae</taxon>
        <taxon>Lysinibacillus</taxon>
    </lineage>
</organism>